<evidence type="ECO:0000256" key="4">
    <source>
        <dbReference type="ARBA" id="ARBA00022917"/>
    </source>
</evidence>
<reference evidence="9" key="1">
    <citation type="journal article" date="2019" name="Nat. Commun.">
        <title>Expansion of phycobilisome linker gene families in mesophilic red algae.</title>
        <authorList>
            <person name="Lee J."/>
            <person name="Kim D."/>
            <person name="Bhattacharya D."/>
            <person name="Yoon H.S."/>
        </authorList>
    </citation>
    <scope>NUCLEOTIDE SEQUENCE [LARGE SCALE GENOMIC DNA]</scope>
    <source>
        <strain evidence="9">CCMP 1328</strain>
    </source>
</reference>
<dbReference type="GO" id="GO:0003746">
    <property type="term" value="F:translation elongation factor activity"/>
    <property type="evidence" value="ECO:0007669"/>
    <property type="project" value="UniProtKB-KW"/>
</dbReference>
<dbReference type="Gene3D" id="2.40.30.10">
    <property type="entry name" value="Translation factors"/>
    <property type="match status" value="2"/>
</dbReference>
<dbReference type="InterPro" id="IPR004160">
    <property type="entry name" value="Transl_elong_EFTu/EF1A_C"/>
</dbReference>
<evidence type="ECO:0000313" key="8">
    <source>
        <dbReference type="EMBL" id="KAA8499768.1"/>
    </source>
</evidence>
<keyword evidence="3" id="KW-0251">Elongation factor</keyword>
<keyword evidence="5" id="KW-0342">GTP-binding</keyword>
<dbReference type="CDD" id="cd03708">
    <property type="entry name" value="GTPBP_III"/>
    <property type="match status" value="1"/>
</dbReference>
<accession>A0A5J4Z9E6</accession>
<dbReference type="FunFam" id="3.40.50.300:FF:000091">
    <property type="entry name" value="Probable GTP-binding protein 1"/>
    <property type="match status" value="1"/>
</dbReference>
<evidence type="ECO:0000313" key="9">
    <source>
        <dbReference type="Proteomes" id="UP000324585"/>
    </source>
</evidence>
<dbReference type="SUPFAM" id="SSF52540">
    <property type="entry name" value="P-loop containing nucleoside triphosphate hydrolases"/>
    <property type="match status" value="1"/>
</dbReference>
<keyword evidence="9" id="KW-1185">Reference proteome</keyword>
<dbReference type="OMA" id="FRFIQRP"/>
<dbReference type="FunFam" id="2.40.30.10:FF:000084">
    <property type="entry name" value="GTP-binding elongation factor Tu family"/>
    <property type="match status" value="1"/>
</dbReference>
<dbReference type="FunFam" id="2.40.30.10:FF:000014">
    <property type="entry name" value="Probable GTP-binding protein 1"/>
    <property type="match status" value="1"/>
</dbReference>
<evidence type="ECO:0000256" key="3">
    <source>
        <dbReference type="ARBA" id="ARBA00022768"/>
    </source>
</evidence>
<comment type="caution">
    <text evidence="8">The sequence shown here is derived from an EMBL/GenBank/DDBJ whole genome shotgun (WGS) entry which is preliminary data.</text>
</comment>
<dbReference type="SUPFAM" id="SSF50447">
    <property type="entry name" value="Translation proteins"/>
    <property type="match status" value="1"/>
</dbReference>
<dbReference type="Proteomes" id="UP000324585">
    <property type="component" value="Unassembled WGS sequence"/>
</dbReference>
<dbReference type="EMBL" id="VRMN01000001">
    <property type="protein sequence ID" value="KAA8499768.1"/>
    <property type="molecule type" value="Genomic_DNA"/>
</dbReference>
<evidence type="ECO:0000259" key="7">
    <source>
        <dbReference type="PROSITE" id="PS51722"/>
    </source>
</evidence>
<dbReference type="GO" id="GO:0003924">
    <property type="term" value="F:GTPase activity"/>
    <property type="evidence" value="ECO:0007669"/>
    <property type="project" value="InterPro"/>
</dbReference>
<evidence type="ECO:0000256" key="5">
    <source>
        <dbReference type="ARBA" id="ARBA00023134"/>
    </source>
</evidence>
<dbReference type="Gene3D" id="3.40.50.300">
    <property type="entry name" value="P-loop containing nucleotide triphosphate hydrolases"/>
    <property type="match status" value="1"/>
</dbReference>
<dbReference type="GO" id="GO:0005525">
    <property type="term" value="F:GTP binding"/>
    <property type="evidence" value="ECO:0007669"/>
    <property type="project" value="UniProtKB-KW"/>
</dbReference>
<dbReference type="PROSITE" id="PS51722">
    <property type="entry name" value="G_TR_2"/>
    <property type="match status" value="1"/>
</dbReference>
<dbReference type="InterPro" id="IPR050055">
    <property type="entry name" value="EF-Tu_GTPase"/>
</dbReference>
<gene>
    <name evidence="8" type="ORF">FVE85_7353</name>
</gene>
<evidence type="ECO:0000256" key="1">
    <source>
        <dbReference type="ARBA" id="ARBA00007249"/>
    </source>
</evidence>
<comment type="similarity">
    <text evidence="1">Belongs to the TRAFAC class translation factor GTPase superfamily. Classic translation factor GTPase family. EF-Tu/EF-1A subfamily.</text>
</comment>
<keyword evidence="4" id="KW-0648">Protein biosynthesis</keyword>
<dbReference type="Pfam" id="PF03144">
    <property type="entry name" value="GTP_EFTU_D2"/>
    <property type="match status" value="1"/>
</dbReference>
<dbReference type="Pfam" id="PF03143">
    <property type="entry name" value="GTP_EFTU_D3"/>
    <property type="match status" value="1"/>
</dbReference>
<feature type="compositionally biased region" description="Basic residues" evidence="6">
    <location>
        <begin position="1"/>
        <end position="11"/>
    </location>
</feature>
<dbReference type="PANTHER" id="PTHR43721:SF9">
    <property type="entry name" value="GTP-BINDING PROTEIN 1"/>
    <property type="match status" value="1"/>
</dbReference>
<dbReference type="InterPro" id="IPR035531">
    <property type="entry name" value="GTPBP1-like"/>
</dbReference>
<evidence type="ECO:0000256" key="2">
    <source>
        <dbReference type="ARBA" id="ARBA00022741"/>
    </source>
</evidence>
<dbReference type="InterPro" id="IPR027417">
    <property type="entry name" value="P-loop_NTPase"/>
</dbReference>
<feature type="domain" description="Tr-type G" evidence="7">
    <location>
        <begin position="226"/>
        <end position="459"/>
    </location>
</feature>
<organism evidence="8 9">
    <name type="scientific">Porphyridium purpureum</name>
    <name type="common">Red alga</name>
    <name type="synonym">Porphyridium cruentum</name>
    <dbReference type="NCBI Taxonomy" id="35688"/>
    <lineage>
        <taxon>Eukaryota</taxon>
        <taxon>Rhodophyta</taxon>
        <taxon>Bangiophyceae</taxon>
        <taxon>Porphyridiales</taxon>
        <taxon>Porphyridiaceae</taxon>
        <taxon>Porphyridium</taxon>
    </lineage>
</organism>
<dbReference type="OrthoDB" id="248233at2759"/>
<evidence type="ECO:0000256" key="6">
    <source>
        <dbReference type="SAM" id="MobiDB-lite"/>
    </source>
</evidence>
<proteinExistence type="inferred from homology"/>
<dbReference type="AlphaFoldDB" id="A0A5J4Z9E6"/>
<dbReference type="Pfam" id="PF00009">
    <property type="entry name" value="GTP_EFTU"/>
    <property type="match status" value="1"/>
</dbReference>
<feature type="region of interest" description="Disordered" evidence="6">
    <location>
        <begin position="1"/>
        <end position="33"/>
    </location>
</feature>
<sequence>MGKQHQRRSPPRHGGGGGVVMAASAPPRQEDARHAGLGDVAPRELGAATKLAQTQSIPIPGVLDVAASRAGAVEHATSVESADSMLNAKLCMQAADDAAQINPARGLAESVASLVLDDLPVEDDEGSVEYKWSLVNPSPERLVELVTQMQFRLMEGNGECIYELGVEDNGRKRGLPELDLQASLDTLRTMAAQLSSEVMVLSDMRGHEGRVATVMVRRTPASLEERVDLRVAVAGNVDSGKSTLVGVLTGTGTLDNGRGLARAAVFSHRHELESGRTSAVSTQIMGFSAAGGVVNYTNSGSVRALNWSDVVEHSSKIVTFYDLAGHERYLKTTMFGLTACVPDYCMLVIAANNGVLRMTKEHLCIALALKVPVFVVITKLDICPENIREQTLTHIQKILKSPGARKIPVLVRSKEDLSMCAQNIVNDRIVPIFAISNVTGEGLDDLRLFMNLLHPRRNWAEVKSNACEFSIDDIFAPVGVGTVVAGTVVSGCMTVNDDVWLGPDSAGHFTKVHVKSIHYKRCAVKRLVAGQSGSLALKKIKRSSIRKGMYLLESATKPGAVREFSAEVLILVHATSIRENYQPIIHVETVRQAAQVVGIDKDVLRTGDRANIHFRFMYQPEYIKVGSRFIFREGRTKGLGIIKEILQTV</sequence>
<protein>
    <submittedName>
        <fullName evidence="8">GTP-binding protein 1</fullName>
    </submittedName>
</protein>
<name>A0A5J4Z9E6_PORPP</name>
<dbReference type="InterPro" id="IPR009000">
    <property type="entry name" value="Transl_B-barrel_sf"/>
</dbReference>
<dbReference type="InterPro" id="IPR004161">
    <property type="entry name" value="EFTu-like_2"/>
</dbReference>
<dbReference type="SUPFAM" id="SSF50465">
    <property type="entry name" value="EF-Tu/eEF-1alpha/eIF2-gamma C-terminal domain"/>
    <property type="match status" value="1"/>
</dbReference>
<dbReference type="CDD" id="cd04165">
    <property type="entry name" value="GTPBP1_like"/>
    <property type="match status" value="1"/>
</dbReference>
<keyword evidence="2" id="KW-0547">Nucleotide-binding</keyword>
<dbReference type="InterPro" id="IPR009001">
    <property type="entry name" value="Transl_elong_EF1A/Init_IF2_C"/>
</dbReference>
<dbReference type="InterPro" id="IPR000795">
    <property type="entry name" value="T_Tr_GTP-bd_dom"/>
</dbReference>
<dbReference type="PANTHER" id="PTHR43721">
    <property type="entry name" value="ELONGATION FACTOR TU-RELATED"/>
    <property type="match status" value="1"/>
</dbReference>